<dbReference type="Pfam" id="PF09296">
    <property type="entry name" value="NUDIX-like"/>
    <property type="match status" value="1"/>
</dbReference>
<dbReference type="InterPro" id="IPR015376">
    <property type="entry name" value="Znr_NADH_PPase"/>
</dbReference>
<dbReference type="Gene3D" id="3.90.79.10">
    <property type="entry name" value="Nucleoside Triphosphate Pyrophosphohydrolase"/>
    <property type="match status" value="1"/>
</dbReference>
<dbReference type="EMBL" id="CP017781">
    <property type="protein sequence ID" value="AOZ70440.1"/>
    <property type="molecule type" value="Genomic_DNA"/>
</dbReference>
<dbReference type="KEGG" id="rhp:LPB142_14780"/>
<comment type="catalytic activity">
    <reaction evidence="9">
        <text>a 5'-end NAD(+)-phospho-ribonucleoside in mRNA + H2O = a 5'-end phospho-adenosine-phospho-ribonucleoside in mRNA + beta-nicotinamide D-ribonucleotide + 2 H(+)</text>
        <dbReference type="Rhea" id="RHEA:60876"/>
        <dbReference type="Rhea" id="RHEA-COMP:15698"/>
        <dbReference type="Rhea" id="RHEA-COMP:15719"/>
        <dbReference type="ChEBI" id="CHEBI:14649"/>
        <dbReference type="ChEBI" id="CHEBI:15377"/>
        <dbReference type="ChEBI" id="CHEBI:15378"/>
        <dbReference type="ChEBI" id="CHEBI:144029"/>
        <dbReference type="ChEBI" id="CHEBI:144051"/>
    </reaction>
    <physiologicalReaction direction="left-to-right" evidence="9">
        <dbReference type="Rhea" id="RHEA:60877"/>
    </physiologicalReaction>
</comment>
<keyword evidence="12" id="KW-1185">Reference proteome</keyword>
<dbReference type="PROSITE" id="PS51462">
    <property type="entry name" value="NUDIX"/>
    <property type="match status" value="1"/>
</dbReference>
<dbReference type="InterPro" id="IPR000086">
    <property type="entry name" value="NUDIX_hydrolase_dom"/>
</dbReference>
<gene>
    <name evidence="11" type="ORF">LPB142_14780</name>
</gene>
<dbReference type="PROSITE" id="PS00893">
    <property type="entry name" value="NUDIX_BOX"/>
    <property type="match status" value="1"/>
</dbReference>
<comment type="similarity">
    <text evidence="3">Belongs to the Nudix hydrolase family. NudC subfamily.</text>
</comment>
<evidence type="ECO:0000313" key="11">
    <source>
        <dbReference type="EMBL" id="AOZ70440.1"/>
    </source>
</evidence>
<keyword evidence="7" id="KW-0460">Magnesium</keyword>
<evidence type="ECO:0000313" key="12">
    <source>
        <dbReference type="Proteomes" id="UP000176562"/>
    </source>
</evidence>
<accession>A0A1D9MFA5</accession>
<dbReference type="GO" id="GO:0019677">
    <property type="term" value="P:NAD+ catabolic process"/>
    <property type="evidence" value="ECO:0007669"/>
    <property type="project" value="TreeGrafter"/>
</dbReference>
<feature type="domain" description="Nudix hydrolase" evidence="10">
    <location>
        <begin position="193"/>
        <end position="317"/>
    </location>
</feature>
<organism evidence="11 12">
    <name type="scientific">Rhodobacter xanthinilyticus</name>
    <dbReference type="NCBI Taxonomy" id="1850250"/>
    <lineage>
        <taxon>Bacteria</taxon>
        <taxon>Pseudomonadati</taxon>
        <taxon>Pseudomonadota</taxon>
        <taxon>Alphaproteobacteria</taxon>
        <taxon>Rhodobacterales</taxon>
        <taxon>Rhodobacter group</taxon>
        <taxon>Rhodobacter</taxon>
    </lineage>
</organism>
<dbReference type="NCBIfam" id="NF001299">
    <property type="entry name" value="PRK00241.1"/>
    <property type="match status" value="1"/>
</dbReference>
<keyword evidence="8" id="KW-0520">NAD</keyword>
<dbReference type="InterPro" id="IPR015375">
    <property type="entry name" value="NADH_PPase-like_N"/>
</dbReference>
<evidence type="ECO:0000256" key="3">
    <source>
        <dbReference type="ARBA" id="ARBA00009595"/>
    </source>
</evidence>
<dbReference type="GO" id="GO:0035529">
    <property type="term" value="F:NADH pyrophosphatase activity"/>
    <property type="evidence" value="ECO:0007669"/>
    <property type="project" value="TreeGrafter"/>
</dbReference>
<proteinExistence type="inferred from homology"/>
<dbReference type="GO" id="GO:0046872">
    <property type="term" value="F:metal ion binding"/>
    <property type="evidence" value="ECO:0007669"/>
    <property type="project" value="UniProtKB-KW"/>
</dbReference>
<keyword evidence="6" id="KW-0378">Hydrolase</keyword>
<dbReference type="InterPro" id="IPR015797">
    <property type="entry name" value="NUDIX_hydrolase-like_dom_sf"/>
</dbReference>
<dbReference type="PANTHER" id="PTHR42904">
    <property type="entry name" value="NUDIX HYDROLASE, NUDC SUBFAMILY"/>
    <property type="match status" value="1"/>
</dbReference>
<dbReference type="GO" id="GO:0005829">
    <property type="term" value="C:cytosol"/>
    <property type="evidence" value="ECO:0007669"/>
    <property type="project" value="TreeGrafter"/>
</dbReference>
<dbReference type="EC" id="3.6.1.22" evidence="4"/>
<evidence type="ECO:0000256" key="4">
    <source>
        <dbReference type="ARBA" id="ARBA00012381"/>
    </source>
</evidence>
<comment type="cofactor">
    <cofactor evidence="1">
        <name>Mg(2+)</name>
        <dbReference type="ChEBI" id="CHEBI:18420"/>
    </cofactor>
</comment>
<dbReference type="Pfam" id="PF00293">
    <property type="entry name" value="NUDIX"/>
    <property type="match status" value="1"/>
</dbReference>
<reference evidence="11 12" key="1">
    <citation type="submission" date="2016-10" db="EMBL/GenBank/DDBJ databases">
        <title>Rhodobacter sp. LPB0142, isolated from sea water.</title>
        <authorList>
            <person name="Kim E."/>
            <person name="Yi H."/>
        </authorList>
    </citation>
    <scope>NUCLEOTIDE SEQUENCE [LARGE SCALE GENOMIC DNA]</scope>
    <source>
        <strain evidence="11 12">LPB0142</strain>
    </source>
</reference>
<dbReference type="InterPro" id="IPR050241">
    <property type="entry name" value="NAD-cap_RNA_hydrolase_NudC"/>
</dbReference>
<evidence type="ECO:0000256" key="2">
    <source>
        <dbReference type="ARBA" id="ARBA00001947"/>
    </source>
</evidence>
<sequence length="332" mass="35136">MPSSAPVSPRPGLAFEASGFDRAAHLRADPQALAALRAAAAILPVWRGRPLFAGPGARGVSGPVGAGLAALDADHVIFEASRAEIFLGLSEGRAVFARDVSGWHPGGDLPDPEAFFDASEHSHPDLPEGARFAELRGQMTALDARAAELAATARGLLTWHARHGFCPACGAATEPEAAGWQRRCTGCGAVQFPRIEPVAIMLVTRGNAVLLGRSPGWPEGMYSCLAGFMEPGETLEATVAREVFEESGVRVGAVRFLASQPWPFPASLMLGCHAEAVNAEITLDPAEIEDALWISRERLAEVFAGTDPVIRAPRAGAIAGWMLRQWLADRLV</sequence>
<dbReference type="Proteomes" id="UP000176562">
    <property type="component" value="Chromosome"/>
</dbReference>
<evidence type="ECO:0000256" key="5">
    <source>
        <dbReference type="ARBA" id="ARBA00022723"/>
    </source>
</evidence>
<dbReference type="PANTHER" id="PTHR42904:SF6">
    <property type="entry name" value="NAD-CAPPED RNA HYDROLASE NUDT12"/>
    <property type="match status" value="1"/>
</dbReference>
<dbReference type="Gene3D" id="3.90.79.20">
    <property type="match status" value="1"/>
</dbReference>
<evidence type="ECO:0000256" key="8">
    <source>
        <dbReference type="ARBA" id="ARBA00023027"/>
    </source>
</evidence>
<dbReference type="RefSeq" id="WP_071166823.1">
    <property type="nucleotide sequence ID" value="NZ_CP017781.1"/>
</dbReference>
<dbReference type="CDD" id="cd03429">
    <property type="entry name" value="NUDIX_NADH_pyrophosphatase_Nudt13"/>
    <property type="match status" value="1"/>
</dbReference>
<comment type="cofactor">
    <cofactor evidence="2">
        <name>Zn(2+)</name>
        <dbReference type="ChEBI" id="CHEBI:29105"/>
    </cofactor>
</comment>
<evidence type="ECO:0000256" key="7">
    <source>
        <dbReference type="ARBA" id="ARBA00022842"/>
    </source>
</evidence>
<evidence type="ECO:0000259" key="10">
    <source>
        <dbReference type="PROSITE" id="PS51462"/>
    </source>
</evidence>
<evidence type="ECO:0000256" key="9">
    <source>
        <dbReference type="ARBA" id="ARBA00023679"/>
    </source>
</evidence>
<dbReference type="STRING" id="1850250.LPB142_14780"/>
<dbReference type="GO" id="GO:0006742">
    <property type="term" value="P:NADP+ catabolic process"/>
    <property type="evidence" value="ECO:0007669"/>
    <property type="project" value="TreeGrafter"/>
</dbReference>
<keyword evidence="5" id="KW-0479">Metal-binding</keyword>
<dbReference type="AlphaFoldDB" id="A0A1D9MFA5"/>
<evidence type="ECO:0000256" key="1">
    <source>
        <dbReference type="ARBA" id="ARBA00001946"/>
    </source>
</evidence>
<name>A0A1D9MFA5_9RHOB</name>
<dbReference type="Pfam" id="PF09297">
    <property type="entry name" value="Zn_ribbon_NUD"/>
    <property type="match status" value="1"/>
</dbReference>
<evidence type="ECO:0000256" key="6">
    <source>
        <dbReference type="ARBA" id="ARBA00022801"/>
    </source>
</evidence>
<dbReference type="SUPFAM" id="SSF55811">
    <property type="entry name" value="Nudix"/>
    <property type="match status" value="1"/>
</dbReference>
<dbReference type="InterPro" id="IPR049734">
    <property type="entry name" value="NudC-like_C"/>
</dbReference>
<dbReference type="InterPro" id="IPR020084">
    <property type="entry name" value="NUDIX_hydrolase_CS"/>
</dbReference>
<protein>
    <recommendedName>
        <fullName evidence="4">NAD(+) diphosphatase</fullName>
        <ecNumber evidence="4">3.6.1.22</ecNumber>
    </recommendedName>
</protein>